<dbReference type="EMBL" id="WEKV01000014">
    <property type="protein sequence ID" value="KAB7783914.1"/>
    <property type="molecule type" value="Genomic_DNA"/>
</dbReference>
<sequence length="41" mass="4748">MDGIRKGDERDNTFHKAMRRLRGKHLRCQGKFHSPLPDDAG</sequence>
<accession>A0A833N2I6</accession>
<gene>
    <name evidence="1" type="ORF">F8B43_3837</name>
</gene>
<proteinExistence type="predicted"/>
<evidence type="ECO:0000313" key="2">
    <source>
        <dbReference type="Proteomes" id="UP000469949"/>
    </source>
</evidence>
<name>A0A833N2I6_9HYPH</name>
<dbReference type="AlphaFoldDB" id="A0A833N2I6"/>
<reference evidence="1 2" key="1">
    <citation type="submission" date="2019-10" db="EMBL/GenBank/DDBJ databases">
        <title>Draft Genome Sequence of the Caffeine Degrading Methylotroph Methylorubrum populi PINKEL.</title>
        <authorList>
            <person name="Dawson S.C."/>
            <person name="Zhang X."/>
            <person name="Wright M.E."/>
            <person name="Sharma G."/>
            <person name="Langner J.T."/>
            <person name="Ditty J.L."/>
            <person name="Subuyuj G.A."/>
        </authorList>
    </citation>
    <scope>NUCLEOTIDE SEQUENCE [LARGE SCALE GENOMIC DNA]</scope>
    <source>
        <strain evidence="1 2">Pinkel</strain>
    </source>
</reference>
<dbReference type="Proteomes" id="UP000469949">
    <property type="component" value="Unassembled WGS sequence"/>
</dbReference>
<comment type="caution">
    <text evidence="1">The sequence shown here is derived from an EMBL/GenBank/DDBJ whole genome shotgun (WGS) entry which is preliminary data.</text>
</comment>
<evidence type="ECO:0000313" key="1">
    <source>
        <dbReference type="EMBL" id="KAB7783914.1"/>
    </source>
</evidence>
<protein>
    <submittedName>
        <fullName evidence="1">Uncharacterized protein</fullName>
    </submittedName>
</protein>
<organism evidence="1 2">
    <name type="scientific">Methylorubrum populi</name>
    <dbReference type="NCBI Taxonomy" id="223967"/>
    <lineage>
        <taxon>Bacteria</taxon>
        <taxon>Pseudomonadati</taxon>
        <taxon>Pseudomonadota</taxon>
        <taxon>Alphaproteobacteria</taxon>
        <taxon>Hyphomicrobiales</taxon>
        <taxon>Methylobacteriaceae</taxon>
        <taxon>Methylorubrum</taxon>
    </lineage>
</organism>